<evidence type="ECO:0008006" key="4">
    <source>
        <dbReference type="Google" id="ProtNLM"/>
    </source>
</evidence>
<evidence type="ECO:0000256" key="1">
    <source>
        <dbReference type="SAM" id="MobiDB-lite"/>
    </source>
</evidence>
<comment type="caution">
    <text evidence="2">The sequence shown here is derived from an EMBL/GenBank/DDBJ whole genome shotgun (WGS) entry which is preliminary data.</text>
</comment>
<dbReference type="EMBL" id="PIYS01000018">
    <property type="protein sequence ID" value="PKF70847.1"/>
    <property type="molecule type" value="Genomic_DNA"/>
</dbReference>
<proteinExistence type="predicted"/>
<accession>A0A2I0CNX0</accession>
<dbReference type="RefSeq" id="WP_101193591.1">
    <property type="nucleotide sequence ID" value="NZ_PIYS01000018.1"/>
</dbReference>
<evidence type="ECO:0000313" key="3">
    <source>
        <dbReference type="Proteomes" id="UP000242861"/>
    </source>
</evidence>
<sequence length="117" mass="13159">MKKATRSEKQGSQSQGNIITNSQPLAPSKIARILGHLLHTGPLNRFEAERIGDHCLNSTISDLANDHGLTFKRTPEKVPNHWGQPCDVIRYSLPRSERRHAQRVLDMLCRKGRKVAA</sequence>
<dbReference type="AlphaFoldDB" id="A0A2I0CNX0"/>
<reference evidence="3" key="1">
    <citation type="submission" date="2017-12" db="EMBL/GenBank/DDBJ databases">
        <authorList>
            <person name="Yu X.-Y."/>
        </authorList>
    </citation>
    <scope>NUCLEOTIDE SEQUENCE [LARGE SCALE GENOMIC DNA]</scope>
    <source>
        <strain evidence="3">ZYSR67-Z</strain>
    </source>
</reference>
<evidence type="ECO:0000313" key="2">
    <source>
        <dbReference type="EMBL" id="PKF70847.1"/>
    </source>
</evidence>
<name>A0A2I0CNX0_9PSED</name>
<protein>
    <recommendedName>
        <fullName evidence="4">Helix-turn-helix domain-containing protein</fullName>
    </recommendedName>
</protein>
<gene>
    <name evidence="2" type="ORF">CW360_09980</name>
</gene>
<feature type="compositionally biased region" description="Polar residues" evidence="1">
    <location>
        <begin position="10"/>
        <end position="23"/>
    </location>
</feature>
<dbReference type="Proteomes" id="UP000242861">
    <property type="component" value="Unassembled WGS sequence"/>
</dbReference>
<organism evidence="2 3">
    <name type="scientific">Pseudomonas fluvialis</name>
    <dbReference type="NCBI Taxonomy" id="1793966"/>
    <lineage>
        <taxon>Bacteria</taxon>
        <taxon>Pseudomonadati</taxon>
        <taxon>Pseudomonadota</taxon>
        <taxon>Gammaproteobacteria</taxon>
        <taxon>Pseudomonadales</taxon>
        <taxon>Pseudomonadaceae</taxon>
        <taxon>Pseudomonas</taxon>
    </lineage>
</organism>
<feature type="region of interest" description="Disordered" evidence="1">
    <location>
        <begin position="1"/>
        <end position="23"/>
    </location>
</feature>